<evidence type="ECO:0000313" key="4">
    <source>
        <dbReference type="Proteomes" id="UP001353858"/>
    </source>
</evidence>
<dbReference type="GO" id="GO:0000302">
    <property type="term" value="P:response to reactive oxygen species"/>
    <property type="evidence" value="ECO:0007669"/>
    <property type="project" value="TreeGrafter"/>
</dbReference>
<dbReference type="AlphaFoldDB" id="A0AAN7PVA1"/>
<reference evidence="4" key="1">
    <citation type="submission" date="2023-01" db="EMBL/GenBank/DDBJ databases">
        <title>Key to firefly adult light organ development and bioluminescence: homeobox transcription factors regulate luciferase expression and transportation to peroxisome.</title>
        <authorList>
            <person name="Fu X."/>
        </authorList>
    </citation>
    <scope>NUCLEOTIDE SEQUENCE [LARGE SCALE GENOMIC DNA]</scope>
</reference>
<evidence type="ECO:0000256" key="1">
    <source>
        <dbReference type="SAM" id="MobiDB-lite"/>
    </source>
</evidence>
<evidence type="ECO:0000313" key="3">
    <source>
        <dbReference type="EMBL" id="KAK4878314.1"/>
    </source>
</evidence>
<accession>A0AAN7PVA1</accession>
<organism evidence="3 4">
    <name type="scientific">Aquatica leii</name>
    <dbReference type="NCBI Taxonomy" id="1421715"/>
    <lineage>
        <taxon>Eukaryota</taxon>
        <taxon>Metazoa</taxon>
        <taxon>Ecdysozoa</taxon>
        <taxon>Arthropoda</taxon>
        <taxon>Hexapoda</taxon>
        <taxon>Insecta</taxon>
        <taxon>Pterygota</taxon>
        <taxon>Neoptera</taxon>
        <taxon>Endopterygota</taxon>
        <taxon>Coleoptera</taxon>
        <taxon>Polyphaga</taxon>
        <taxon>Elateriformia</taxon>
        <taxon>Elateroidea</taxon>
        <taxon>Lampyridae</taxon>
        <taxon>Luciolinae</taxon>
        <taxon>Aquatica</taxon>
    </lineage>
</organism>
<dbReference type="GO" id="GO:0006629">
    <property type="term" value="P:lipid metabolic process"/>
    <property type="evidence" value="ECO:0007669"/>
    <property type="project" value="TreeGrafter"/>
</dbReference>
<dbReference type="Gene3D" id="2.40.128.20">
    <property type="match status" value="1"/>
</dbReference>
<evidence type="ECO:0000256" key="2">
    <source>
        <dbReference type="SAM" id="SignalP"/>
    </source>
</evidence>
<feature type="chain" id="PRO_5042882169" description="Apolipoprotein D" evidence="2">
    <location>
        <begin position="20"/>
        <end position="331"/>
    </location>
</feature>
<evidence type="ECO:0008006" key="5">
    <source>
        <dbReference type="Google" id="ProtNLM"/>
    </source>
</evidence>
<dbReference type="PANTHER" id="PTHR10612:SF49">
    <property type="entry name" value="APOLIPOPROTEIN D-LIKE PROTEIN"/>
    <property type="match status" value="1"/>
</dbReference>
<feature type="signal peptide" evidence="2">
    <location>
        <begin position="1"/>
        <end position="19"/>
    </location>
</feature>
<dbReference type="PANTHER" id="PTHR10612">
    <property type="entry name" value="APOLIPOPROTEIN D"/>
    <property type="match status" value="1"/>
</dbReference>
<keyword evidence="4" id="KW-1185">Reference proteome</keyword>
<gene>
    <name evidence="3" type="ORF">RN001_010820</name>
</gene>
<protein>
    <recommendedName>
        <fullName evidence="5">Apolipoprotein D</fullName>
    </recommendedName>
</protein>
<dbReference type="Proteomes" id="UP001353858">
    <property type="component" value="Unassembled WGS sequence"/>
</dbReference>
<comment type="caution">
    <text evidence="3">The sequence shown here is derived from an EMBL/GenBank/DDBJ whole genome shotgun (WGS) entry which is preliminary data.</text>
</comment>
<name>A0AAN7PVA1_9COLE</name>
<dbReference type="SUPFAM" id="SSF50814">
    <property type="entry name" value="Lipocalins"/>
    <property type="match status" value="1"/>
</dbReference>
<keyword evidence="2" id="KW-0732">Signal</keyword>
<feature type="region of interest" description="Disordered" evidence="1">
    <location>
        <begin position="311"/>
        <end position="331"/>
    </location>
</feature>
<dbReference type="GO" id="GO:0005737">
    <property type="term" value="C:cytoplasm"/>
    <property type="evidence" value="ECO:0007669"/>
    <property type="project" value="TreeGrafter"/>
</dbReference>
<sequence>MNIFFVFVLAALTYDSVNADTHSLGKCPHVEPDHDFHMQKMLGTWYAIQKTSTNVPCLSYTITEKKDHPGYYLLTETFPRSKLSKLVGLSPEQHVTGELHAIDENIPATMNLKVPLEIGSYKFTVFMTDYLNYAAVFSCKAYPLTFSSLNKWSAIILSRTPTLDIEFVEKVRTRLSAYNIDPFSLSIIDQDHCKPDEKKVAQATSDALSKVSKTVDQHNKNNAQKPIVDQNVDESHGGSNIVFENADLDEGITVSYKPNHKLPVSNTKTVVTKPKVDQNIDTFSEAVDQVGGGLNTVFENFELDDGYYSKSDQTQVSQQSYNNKKSSYLDR</sequence>
<dbReference type="InterPro" id="IPR012674">
    <property type="entry name" value="Calycin"/>
</dbReference>
<dbReference type="EMBL" id="JARPUR010000004">
    <property type="protein sequence ID" value="KAK4878314.1"/>
    <property type="molecule type" value="Genomic_DNA"/>
</dbReference>
<proteinExistence type="predicted"/>